<comment type="caution">
    <text evidence="1">The sequence shown here is derived from an EMBL/GenBank/DDBJ whole genome shotgun (WGS) entry which is preliminary data.</text>
</comment>
<gene>
    <name evidence="1" type="ORF">LTS18_013923</name>
</gene>
<evidence type="ECO:0000313" key="2">
    <source>
        <dbReference type="Proteomes" id="UP001186974"/>
    </source>
</evidence>
<keyword evidence="2" id="KW-1185">Reference proteome</keyword>
<organism evidence="1 2">
    <name type="scientific">Coniosporium uncinatum</name>
    <dbReference type="NCBI Taxonomy" id="93489"/>
    <lineage>
        <taxon>Eukaryota</taxon>
        <taxon>Fungi</taxon>
        <taxon>Dikarya</taxon>
        <taxon>Ascomycota</taxon>
        <taxon>Pezizomycotina</taxon>
        <taxon>Dothideomycetes</taxon>
        <taxon>Dothideomycetes incertae sedis</taxon>
        <taxon>Coniosporium</taxon>
    </lineage>
</organism>
<protein>
    <submittedName>
        <fullName evidence="1">Uncharacterized protein</fullName>
    </submittedName>
</protein>
<dbReference type="EMBL" id="JAWDJW010004372">
    <property type="protein sequence ID" value="KAK3076100.1"/>
    <property type="molecule type" value="Genomic_DNA"/>
</dbReference>
<proteinExistence type="predicted"/>
<name>A0ACC3DHR0_9PEZI</name>
<dbReference type="Proteomes" id="UP001186974">
    <property type="component" value="Unassembled WGS sequence"/>
</dbReference>
<accession>A0ACC3DHR0</accession>
<sequence length="402" mass="44358">APSESQIYNQAVLYLETLRSEPDCQRLAAGSLINSCKTLEGPSNGELDPQSELVLESMKTEFAVRLAMCELTGAKRTIPRPCKVFLPSPCSPSQQSKKNAGSGMTPKCYHETAHTQLQQCVAALHDQSQSWTSYSNARQNALTVCQASRLNMEKEQYLQTVMSTVKATEKLHAQHDEILKEWHAFTSVVQQFNTDVATELEQTKGKAQSFFDEMISNVQATFEAVFRSGYQGVTILENKTNVIASNLEQANAGVEDLRNNLESLYQDHARTVSESSVVQLQQWQAAGDSATSVAQALDRLTQHDIAYMSQAMIAMLTQLTNATEGVLEKTRQTEVNVAKNDEALTRLYQKTTSIAGHFILGVVVMATPFLGLLFIVCVHSWTTKLVAVIYGKRPVPSVTNLS</sequence>
<evidence type="ECO:0000313" key="1">
    <source>
        <dbReference type="EMBL" id="KAK3076100.1"/>
    </source>
</evidence>
<reference evidence="1" key="1">
    <citation type="submission" date="2024-09" db="EMBL/GenBank/DDBJ databases">
        <title>Black Yeasts Isolated from many extreme environments.</title>
        <authorList>
            <person name="Coleine C."/>
            <person name="Stajich J.E."/>
            <person name="Selbmann L."/>
        </authorList>
    </citation>
    <scope>NUCLEOTIDE SEQUENCE</scope>
    <source>
        <strain evidence="1">CCFEE 5737</strain>
    </source>
</reference>
<feature type="non-terminal residue" evidence="1">
    <location>
        <position position="1"/>
    </location>
</feature>